<feature type="compositionally biased region" description="Basic and acidic residues" evidence="2">
    <location>
        <begin position="585"/>
        <end position="594"/>
    </location>
</feature>
<comment type="caution">
    <text evidence="3">The sequence shown here is derived from an EMBL/GenBank/DDBJ whole genome shotgun (WGS) entry which is preliminary data.</text>
</comment>
<feature type="region of interest" description="Disordered" evidence="2">
    <location>
        <begin position="978"/>
        <end position="1002"/>
    </location>
</feature>
<feature type="region of interest" description="Disordered" evidence="2">
    <location>
        <begin position="900"/>
        <end position="919"/>
    </location>
</feature>
<reference evidence="3" key="1">
    <citation type="journal article" date="2016" name="Genome Announc.">
        <title>Draft Genome Sequences of Two Novel Amoeba-Resistant Intranuclear Bacteria, 'Candidatus Berkiella cookevillensis' and 'Candidatus Berkiella aquae'.</title>
        <authorList>
            <person name="Mehari Y.T."/>
            <person name="Arivett B.A."/>
            <person name="Farone A.L."/>
            <person name="Gunderson J.H."/>
            <person name="Farone M.B."/>
        </authorList>
    </citation>
    <scope>NUCLEOTIDE SEQUENCE</scope>
    <source>
        <strain evidence="3">CC99</strain>
    </source>
</reference>
<keyword evidence="1" id="KW-0175">Coiled coil</keyword>
<proteinExistence type="predicted"/>
<feature type="region of interest" description="Disordered" evidence="2">
    <location>
        <begin position="455"/>
        <end position="475"/>
    </location>
</feature>
<evidence type="ECO:0000256" key="1">
    <source>
        <dbReference type="SAM" id="Coils"/>
    </source>
</evidence>
<evidence type="ECO:0000313" key="3">
    <source>
        <dbReference type="EMBL" id="MCS5707436.1"/>
    </source>
</evidence>
<feature type="region of interest" description="Disordered" evidence="2">
    <location>
        <begin position="1018"/>
        <end position="1037"/>
    </location>
</feature>
<feature type="region of interest" description="Disordered" evidence="2">
    <location>
        <begin position="865"/>
        <end position="887"/>
    </location>
</feature>
<feature type="coiled-coil region" evidence="1">
    <location>
        <begin position="1465"/>
        <end position="1492"/>
    </location>
</feature>
<organism evidence="3 4">
    <name type="scientific">Candidatus Berkiella cookevillensis</name>
    <dbReference type="NCBI Taxonomy" id="437022"/>
    <lineage>
        <taxon>Bacteria</taxon>
        <taxon>Pseudomonadati</taxon>
        <taxon>Pseudomonadota</taxon>
        <taxon>Gammaproteobacteria</taxon>
        <taxon>Candidatus Berkiellales</taxon>
        <taxon>Candidatus Berkiellaceae</taxon>
        <taxon>Candidatus Berkiella</taxon>
    </lineage>
</organism>
<dbReference type="Proteomes" id="UP000051494">
    <property type="component" value="Unassembled WGS sequence"/>
</dbReference>
<feature type="region of interest" description="Disordered" evidence="2">
    <location>
        <begin position="576"/>
        <end position="595"/>
    </location>
</feature>
<feature type="region of interest" description="Disordered" evidence="2">
    <location>
        <begin position="626"/>
        <end position="683"/>
    </location>
</feature>
<sequence>MSSSKIKKELQAASLNNKLEQMGQNIAKAIEDLFNPQAKQQSTHSASHEEMFEDSFPLPVFAPPASKGIEPLMSQGSTMPIHREYFGQATAHFEDTLAFLGLDNTLFKGFDVFDLTTGFIERKENTKGFEILSEKELGNSESLRYEFPISFQDFLPKHAPVLAQPNAHALDIAHIAPVLDPNSADIDAELDNDMAGIFDDLFADINSASNDDDIHLEENEVIDIGFDPLLHARANLDDAQEPGVDANPQPPIDDVLNMFGGGHRGGFKVKLREPTAYEEEVTHSNSNTVHSSTESDLSSLDVDFNDLYEEFSASKESTHSSTSSDDLFGDLFETISHTSKTIETTSSFVFNDLFADIQRPPVPELNDLFSTPNHERITEEEMHELFGSTDGSSLRASGNIKDTQQLIDDTFEEFDRIVATIPKTSTKAKASTSLLESDRGEDADELSRLKLNPTIHADLSEEQVDPHTFDRPQLRPVSTEALDDSTEHLDLDGFTFNDLYTKKKDSSSSADVDTDERSHSSDFDDTFMASSDQDDVVDTTLSTSTHPKAKASTSLLESDRGEDADELSRLKLNPTIHADLSEEQVDPHTFDRPQLRPVSTEALDDSTEHLDLDGFTFNDLYTKKKDSSSSADINADERSHSSDFDDTFIASSDQDDVVDTTLSTSTHPKAKAPTSLLESDRGEDADELSRLKLNPIIHADLSEEQVDPHTFDRPQLRPVSTEALDDSTEHLDLDGFTFNDLYTKKKDSSSSADVDTDESSHSSDLDGTFMVHPDIVDATLSTNTQAKAKAPTSLLESDRGEDADELSRLKLNPIIHADLSEEQVDPHTFDRPQLRPVSTEALDDSTEHLDLDGFTFNDLYTKKKDSSSSADVDTDESSHSSDLDGTFMVHPDIVDATLSTNTQAKAKAPTSLLESDRGEDADELSRLKLNPIIHADLSEEQVDPHTFDRPQLRPVSTEALDDSTEHLDLDGFTFNDLHTKKKDSSSSADVDTDESSYSSDLDDTFMVHPDIVDATLSTSTQAKAKAPTSLLESDRGEDADELSRLKLNPIIHADLSEEQVDPHTFDRPQLRPISTEALDDSTEHLDLDGFTFNDFYTKKKDSSSSADTDVFDGLTFNSLYENISKTSSMPSPINVHGLLLALEKMNTEKESASTSSALQSPIEEDMPLLPSVMLSSRDLHAHELSYIKEQLAGEKSSYQSGIQAIHQNLMQFNSVKLEMTTYLKLQASDLEKQSAEYKNIAELIALWDKIDTSAVLDYLNESIKVVNTNGANQMYSALQQVMAEAVDKTNAYIEQVMLDASRNKVQFSEENNPLMSLQIWFEKASGIIESGIKQAEQYKILIGEKLRVVQQLTIDDLAKKFFNGPILSTEDVLSSKPKSSTLESAENQFQIKSNTFVEKQAQQSKAEIKVEKAHANYLEQTQAVADKLEKALPYKKPDTWGDWAKVILTQPATLAHSILSKNEPLDAHQQEIQLLKESMQKAQQQFDFAKQDFNAQISSIAKEFHVTDNSKTVIDWLTMKAEHPDTLAQQQKCIGYLQDLDHKAEIANLWKDVADQADTALQAIDTYLEQIDILKLANSALVDAYGEYKMAENHLEAVKQQEAELAEQLERQFASEDHTSFGSSKAAKDMDSSSDIETLLGEGFTFNSLYTSSDDDASQVDFSVLFSGSTYTPPVDDPLLLSSSLDSL</sequence>
<feature type="region of interest" description="Disordered" evidence="2">
    <location>
        <begin position="782"/>
        <end position="801"/>
    </location>
</feature>
<name>A0AAE3HP66_9GAMM</name>
<dbReference type="EMBL" id="LKHV02000001">
    <property type="protein sequence ID" value="MCS5707436.1"/>
    <property type="molecule type" value="Genomic_DNA"/>
</dbReference>
<accession>A0AAE3HP66</accession>
<dbReference type="RefSeq" id="WP_259596538.1">
    <property type="nucleotide sequence ID" value="NZ_LKHV02000001.1"/>
</dbReference>
<feature type="region of interest" description="Disordered" evidence="2">
    <location>
        <begin position="747"/>
        <end position="768"/>
    </location>
</feature>
<reference evidence="3" key="2">
    <citation type="submission" date="2021-06" db="EMBL/GenBank/DDBJ databases">
        <title>Genomic Description and Analysis of Intracellular Bacteria, Candidatus Berkiella cookevillensis and Candidatus Berkiella aquae.</title>
        <authorList>
            <person name="Kidane D.T."/>
            <person name="Mehari Y.T."/>
            <person name="Rice F.C."/>
            <person name="Arivett B.A."/>
            <person name="Farone A.L."/>
            <person name="Berk S.G."/>
            <person name="Farone M.B."/>
        </authorList>
    </citation>
    <scope>NUCLEOTIDE SEQUENCE</scope>
    <source>
        <strain evidence="3">CC99</strain>
    </source>
</reference>
<keyword evidence="4" id="KW-1185">Reference proteome</keyword>
<evidence type="ECO:0000256" key="2">
    <source>
        <dbReference type="SAM" id="MobiDB-lite"/>
    </source>
</evidence>
<protein>
    <submittedName>
        <fullName evidence="3">Uncharacterized protein</fullName>
    </submittedName>
</protein>
<feature type="region of interest" description="Disordered" evidence="2">
    <location>
        <begin position="504"/>
        <end position="565"/>
    </location>
</feature>
<evidence type="ECO:0000313" key="4">
    <source>
        <dbReference type="Proteomes" id="UP000051494"/>
    </source>
</evidence>
<feature type="compositionally biased region" description="Basic and acidic residues" evidence="2">
    <location>
        <begin position="464"/>
        <end position="473"/>
    </location>
</feature>
<gene>
    <name evidence="3" type="ORF">CC99x_000815</name>
</gene>